<gene>
    <name evidence="1" type="ORF">SEA_SAMISTI12_1</name>
    <name evidence="2" type="ORF">SEA_SAMISTI12_252</name>
</gene>
<evidence type="ECO:0000313" key="2">
    <source>
        <dbReference type="EMBL" id="AST15437.1"/>
    </source>
</evidence>
<sequence length="58" mass="6337">MAMVMAFGPNDDETCEGCFARKAVGTFNLDDVETPLCPHCATYRNADNTMVIIPNEPV</sequence>
<protein>
    <submittedName>
        <fullName evidence="2">Uncharacterized protein</fullName>
    </submittedName>
</protein>
<dbReference type="EMBL" id="MF347639">
    <property type="protein sequence ID" value="AST15437.1"/>
    <property type="molecule type" value="Genomic_DNA"/>
</dbReference>
<reference evidence="2 3" key="1">
    <citation type="submission" date="2017-06" db="EMBL/GenBank/DDBJ databases">
        <authorList>
            <person name="Aguayo I.A."/>
            <person name="Aziz R.M."/>
            <person name="Espinoza L.A."/>
            <person name="Farooq A."/>
            <person name="Garcia C."/>
            <person name="Ibrahim S.M."/>
            <person name="Malik M.A."/>
            <person name="Martinez A."/>
            <person name="Xavier K.T."/>
            <person name="Yao A.B."/>
            <person name="Bhuiyan S."/>
            <person name="Donegan-Quick R.H."/>
            <person name="Allen M.S."/>
            <person name="Hughes L.E."/>
            <person name="Garlena R.A."/>
            <person name="Russell D.A."/>
            <person name="Pope W.H."/>
            <person name="Jacobs-Sera D."/>
            <person name="Hendrix R.W."/>
            <person name="Hatfull G.F."/>
        </authorList>
    </citation>
    <scope>NUCLEOTIDE SEQUENCE [LARGE SCALE GENOMIC DNA]</scope>
</reference>
<organism evidence="2 3">
    <name type="scientific">Streptomyces phage Samisti12</name>
    <dbReference type="NCBI Taxonomy" id="2023995"/>
    <lineage>
        <taxon>Viruses</taxon>
        <taxon>Duplodnaviria</taxon>
        <taxon>Heunggongvirae</taxon>
        <taxon>Uroviricota</taxon>
        <taxon>Caudoviricetes</taxon>
        <taxon>Stanwilliamsviridae</taxon>
        <taxon>Boydwoodruffvirinae</taxon>
        <taxon>Samistivirus</taxon>
        <taxon>Samistivirus samisti12</taxon>
    </lineage>
</organism>
<proteinExistence type="predicted"/>
<dbReference type="EMBL" id="MF347639">
    <property type="protein sequence ID" value="AST15233.1"/>
    <property type="molecule type" value="Genomic_DNA"/>
</dbReference>
<dbReference type="OrthoDB" id="25481at10239"/>
<accession>A0A223G0A6</accession>
<keyword evidence="3" id="KW-1185">Reference proteome</keyword>
<name>A0A223G0A6_9CAUD</name>
<evidence type="ECO:0000313" key="3">
    <source>
        <dbReference type="Proteomes" id="UP000223033"/>
    </source>
</evidence>
<dbReference type="Proteomes" id="UP000223033">
    <property type="component" value="Segment"/>
</dbReference>
<evidence type="ECO:0000313" key="1">
    <source>
        <dbReference type="EMBL" id="AST15233.1"/>
    </source>
</evidence>